<keyword evidence="5" id="KW-0934">Plastid</keyword>
<sequence>MGFSGLVQFYDLKGQKNAKVVRKYRNDSTGDRTQNLWFRVFSLARWSLLIHTGFHVPHATRGPISVRPEETFARLRYLLGGLRPIETVYLRLSLGPHVYFTEPLSEIVPRSLRLSCGSELTRQGISLPYDRYSYDRRSPGLRSPSPLSSDVNPHTWSYDFAETCVFGKQSPRPGHCDPLCEEAPLLPKLLGYFAEFLRESCLAPLGILYLPTCVGFGYRYPFVEGRSSFSWEYSMGYFSAVAPGPDSPSVDEPCGGTLGFLGHWILTNVCVTQADILASASSTAARAASVDRLAPFIFGARALDQCPVNCCASTHFGENQLALGSSGISPLTITMGAGHARSRYLNRKEGGAEGRASDWSEVVTRHISMAYFSCSNRGFETKLLIRRIDGAIQVRPQWEKNGAPNNVSSQTKNYEIALFISFWGDGGIVPFEPFFHTFPGGLEKAAINRIFLILPSRKEELQILFPFPFRRDQGIGSSRKKNAWLINNSLLGLRPPQSLRMPTMGAMRCVYLSIS</sequence>
<comment type="subcellular location">
    <subcellularLocation>
        <location evidence="1">Plastid</location>
        <location evidence="1">Chloroplast</location>
    </subcellularLocation>
</comment>
<name>A0AAD9WNZ5_9ROSI</name>
<dbReference type="GO" id="GO:0009507">
    <property type="term" value="C:chloroplast"/>
    <property type="evidence" value="ECO:0007669"/>
    <property type="project" value="UniProtKB-SubCell"/>
</dbReference>
<accession>A0AAD9WNZ5</accession>
<evidence type="ECO:0000256" key="1">
    <source>
        <dbReference type="ARBA" id="ARBA00004229"/>
    </source>
</evidence>
<evidence type="ECO:0000256" key="4">
    <source>
        <dbReference type="ARBA" id="ARBA00022528"/>
    </source>
</evidence>
<keyword evidence="7" id="KW-1185">Reference proteome</keyword>
<evidence type="ECO:0000256" key="2">
    <source>
        <dbReference type="ARBA" id="ARBA00007638"/>
    </source>
</evidence>
<evidence type="ECO:0000313" key="7">
    <source>
        <dbReference type="Proteomes" id="UP001280121"/>
    </source>
</evidence>
<evidence type="ECO:0000313" key="6">
    <source>
        <dbReference type="EMBL" id="KAK2636900.1"/>
    </source>
</evidence>
<gene>
    <name evidence="6" type="ORF">Ddye_031692</name>
</gene>
<evidence type="ECO:0000256" key="5">
    <source>
        <dbReference type="ARBA" id="ARBA00022640"/>
    </source>
</evidence>
<keyword evidence="4" id="KW-0150">Chloroplast</keyword>
<dbReference type="Pfam" id="PF10839">
    <property type="entry name" value="DUF2647"/>
    <property type="match status" value="1"/>
</dbReference>
<comment type="caution">
    <text evidence="6">The sequence shown here is derived from an EMBL/GenBank/DDBJ whole genome shotgun (WGS) entry which is preliminary data.</text>
</comment>
<dbReference type="EMBL" id="JANJYI010000009">
    <property type="protein sequence ID" value="KAK2636900.1"/>
    <property type="molecule type" value="Genomic_DNA"/>
</dbReference>
<dbReference type="InterPro" id="IPR022546">
    <property type="entry name" value="Uncharacterised_Ycf68"/>
</dbReference>
<organism evidence="6 7">
    <name type="scientific">Dipteronia dyeriana</name>
    <dbReference type="NCBI Taxonomy" id="168575"/>
    <lineage>
        <taxon>Eukaryota</taxon>
        <taxon>Viridiplantae</taxon>
        <taxon>Streptophyta</taxon>
        <taxon>Embryophyta</taxon>
        <taxon>Tracheophyta</taxon>
        <taxon>Spermatophyta</taxon>
        <taxon>Magnoliopsida</taxon>
        <taxon>eudicotyledons</taxon>
        <taxon>Gunneridae</taxon>
        <taxon>Pentapetalae</taxon>
        <taxon>rosids</taxon>
        <taxon>malvids</taxon>
        <taxon>Sapindales</taxon>
        <taxon>Sapindaceae</taxon>
        <taxon>Hippocastanoideae</taxon>
        <taxon>Acereae</taxon>
        <taxon>Dipteronia</taxon>
    </lineage>
</organism>
<comment type="similarity">
    <text evidence="2">Belongs to the ycf68 family.</text>
</comment>
<dbReference type="AlphaFoldDB" id="A0AAD9WNZ5"/>
<proteinExistence type="inferred from homology"/>
<dbReference type="Proteomes" id="UP001280121">
    <property type="component" value="Unassembled WGS sequence"/>
</dbReference>
<evidence type="ECO:0000256" key="3">
    <source>
        <dbReference type="ARBA" id="ARBA00021456"/>
    </source>
</evidence>
<protein>
    <recommendedName>
        <fullName evidence="3">Uncharacterized protein ycf68</fullName>
    </recommendedName>
</protein>
<reference evidence="6" key="1">
    <citation type="journal article" date="2023" name="Plant J.">
        <title>Genome sequences and population genomics provide insights into the demographic history, inbreeding, and mutation load of two 'living fossil' tree species of Dipteronia.</title>
        <authorList>
            <person name="Feng Y."/>
            <person name="Comes H.P."/>
            <person name="Chen J."/>
            <person name="Zhu S."/>
            <person name="Lu R."/>
            <person name="Zhang X."/>
            <person name="Li P."/>
            <person name="Qiu J."/>
            <person name="Olsen K.M."/>
            <person name="Qiu Y."/>
        </authorList>
    </citation>
    <scope>NUCLEOTIDE SEQUENCE</scope>
    <source>
        <strain evidence="6">KIB01</strain>
    </source>
</reference>